<dbReference type="InterPro" id="IPR036598">
    <property type="entry name" value="GOLD_dom_sf"/>
</dbReference>
<dbReference type="InterPro" id="IPR001251">
    <property type="entry name" value="CRAL-TRIO_dom"/>
</dbReference>
<dbReference type="InterPro" id="IPR036865">
    <property type="entry name" value="CRAL-TRIO_dom_sf"/>
</dbReference>
<dbReference type="SUPFAM" id="SSF101576">
    <property type="entry name" value="Supernatant protein factor (SPF), C-terminal domain"/>
    <property type="match status" value="1"/>
</dbReference>
<dbReference type="OrthoDB" id="1434354at2759"/>
<keyword evidence="3" id="KW-1185">Reference proteome</keyword>
<name>A0A5N5TJP1_9CRUS</name>
<dbReference type="SMART" id="SM00516">
    <property type="entry name" value="SEC14"/>
    <property type="match status" value="1"/>
</dbReference>
<dbReference type="Gene3D" id="3.40.525.10">
    <property type="entry name" value="CRAL-TRIO lipid binding domain"/>
    <property type="match status" value="1"/>
</dbReference>
<dbReference type="SUPFAM" id="SSF46938">
    <property type="entry name" value="CRAL/TRIO N-terminal domain"/>
    <property type="match status" value="1"/>
</dbReference>
<comment type="caution">
    <text evidence="2">The sequence shown here is derived from an EMBL/GenBank/DDBJ whole genome shotgun (WGS) entry which is preliminary data.</text>
</comment>
<dbReference type="Pfam" id="PF00650">
    <property type="entry name" value="CRAL_TRIO"/>
    <property type="match status" value="1"/>
</dbReference>
<dbReference type="InterPro" id="IPR036273">
    <property type="entry name" value="CRAL/TRIO_N_dom_sf"/>
</dbReference>
<dbReference type="AlphaFoldDB" id="A0A5N5TJP1"/>
<evidence type="ECO:0000259" key="1">
    <source>
        <dbReference type="PROSITE" id="PS50191"/>
    </source>
</evidence>
<dbReference type="InterPro" id="IPR051064">
    <property type="entry name" value="SEC14/CRAL-TRIO_domain"/>
</dbReference>
<dbReference type="Proteomes" id="UP000326759">
    <property type="component" value="Unassembled WGS sequence"/>
</dbReference>
<dbReference type="GO" id="GO:0005737">
    <property type="term" value="C:cytoplasm"/>
    <property type="evidence" value="ECO:0007669"/>
    <property type="project" value="TreeGrafter"/>
</dbReference>
<dbReference type="CDD" id="cd00170">
    <property type="entry name" value="SEC14"/>
    <property type="match status" value="1"/>
</dbReference>
<gene>
    <name evidence="2" type="ORF">Anas_05949</name>
</gene>
<dbReference type="PROSITE" id="PS50191">
    <property type="entry name" value="CRAL_TRIO"/>
    <property type="match status" value="1"/>
</dbReference>
<organism evidence="2 3">
    <name type="scientific">Armadillidium nasatum</name>
    <dbReference type="NCBI Taxonomy" id="96803"/>
    <lineage>
        <taxon>Eukaryota</taxon>
        <taxon>Metazoa</taxon>
        <taxon>Ecdysozoa</taxon>
        <taxon>Arthropoda</taxon>
        <taxon>Crustacea</taxon>
        <taxon>Multicrustacea</taxon>
        <taxon>Malacostraca</taxon>
        <taxon>Eumalacostraca</taxon>
        <taxon>Peracarida</taxon>
        <taxon>Isopoda</taxon>
        <taxon>Oniscidea</taxon>
        <taxon>Crinocheta</taxon>
        <taxon>Armadillidiidae</taxon>
        <taxon>Armadillidium</taxon>
    </lineage>
</organism>
<reference evidence="2 3" key="1">
    <citation type="journal article" date="2019" name="PLoS Biol.">
        <title>Sex chromosomes control vertical transmission of feminizing Wolbachia symbionts in an isopod.</title>
        <authorList>
            <person name="Becking T."/>
            <person name="Chebbi M.A."/>
            <person name="Giraud I."/>
            <person name="Moumen B."/>
            <person name="Laverre T."/>
            <person name="Caubet Y."/>
            <person name="Peccoud J."/>
            <person name="Gilbert C."/>
            <person name="Cordaux R."/>
        </authorList>
    </citation>
    <scope>NUCLEOTIDE SEQUENCE [LARGE SCALE GENOMIC DNA]</scope>
    <source>
        <strain evidence="2">ANa2</strain>
        <tissue evidence="2">Whole body excluding digestive tract and cuticle</tissue>
    </source>
</reference>
<sequence>MDSLTPKEKDILNEFRGRVADKVPPHLSSDFELSKWLIARNFNINKAEAMLLKSLEWRKEWGIDNIIEWSPPEVLKKFFPGGISGYDKEGAPVVLIPYGNIDLRGLIRSSSNEELIKYFTQLFEKSLKLLREQSRDRDQPIGKEIFIVDFEHFSLRDFSWRPALNVCFKFVKMYEENYPEILKCLFLVNAPKSLSVAYNMTKHLINANTLKKFKFYGKNGWKEDILKEIDSDQLPVHWGGTMTDPDGNVKCPSKKYPFHVTMLYVYTRICLGGKVPKEYYLKNKLLRNQNQNLHLDFKNHKTLGQNESEIFEYEACDNTGMQLRWEFRSTGSDIAYEVSRIISEEVEELIPLQRVNSQVFKEEGTLTCDEKGLCEYLKFYKIRFMNDLDCRKCKIPILIFKYFHKIIFKNAYSDRSVELYYNIELKESEKEVQI</sequence>
<feature type="domain" description="CRAL-TRIO" evidence="1">
    <location>
        <begin position="71"/>
        <end position="246"/>
    </location>
</feature>
<dbReference type="Gene3D" id="2.60.120.680">
    <property type="entry name" value="GOLD domain"/>
    <property type="match status" value="1"/>
</dbReference>
<proteinExistence type="predicted"/>
<evidence type="ECO:0000313" key="3">
    <source>
        <dbReference type="Proteomes" id="UP000326759"/>
    </source>
</evidence>
<dbReference type="SUPFAM" id="SSF52087">
    <property type="entry name" value="CRAL/TRIO domain"/>
    <property type="match status" value="1"/>
</dbReference>
<dbReference type="EMBL" id="SEYY01000844">
    <property type="protein sequence ID" value="KAB7506381.1"/>
    <property type="molecule type" value="Genomic_DNA"/>
</dbReference>
<protein>
    <submittedName>
        <fullName evidence="2">SEC14-like protein 2</fullName>
    </submittedName>
</protein>
<evidence type="ECO:0000313" key="2">
    <source>
        <dbReference type="EMBL" id="KAB7506381.1"/>
    </source>
</evidence>
<accession>A0A5N5TJP1</accession>
<dbReference type="PANTHER" id="PTHR23324">
    <property type="entry name" value="SEC14 RELATED PROTEIN"/>
    <property type="match status" value="1"/>
</dbReference>
<dbReference type="PANTHER" id="PTHR23324:SF83">
    <property type="entry name" value="SEC14-LIKE PROTEIN 2"/>
    <property type="match status" value="1"/>
</dbReference>